<evidence type="ECO:0000256" key="1">
    <source>
        <dbReference type="ARBA" id="ARBA00001933"/>
    </source>
</evidence>
<evidence type="ECO:0000256" key="3">
    <source>
        <dbReference type="ARBA" id="ARBA00022679"/>
    </source>
</evidence>
<dbReference type="RefSeq" id="WP_379153631.1">
    <property type="nucleotide sequence ID" value="NZ_JBHSRJ010000004.1"/>
</dbReference>
<dbReference type="Gene3D" id="3.40.640.10">
    <property type="entry name" value="Type I PLP-dependent aspartate aminotransferase-like (Major domain)"/>
    <property type="match status" value="1"/>
</dbReference>
<evidence type="ECO:0000313" key="11">
    <source>
        <dbReference type="Proteomes" id="UP001596135"/>
    </source>
</evidence>
<dbReference type="Pfam" id="PF00266">
    <property type="entry name" value="Aminotran_5"/>
    <property type="match status" value="1"/>
</dbReference>
<dbReference type="PANTHER" id="PTHR11601:SF34">
    <property type="entry name" value="CYSTEINE DESULFURASE"/>
    <property type="match status" value="1"/>
</dbReference>
<keyword evidence="11" id="KW-1185">Reference proteome</keyword>
<keyword evidence="7" id="KW-0411">Iron-sulfur</keyword>
<evidence type="ECO:0000256" key="2">
    <source>
        <dbReference type="ARBA" id="ARBA00006490"/>
    </source>
</evidence>
<comment type="similarity">
    <text evidence="2">Belongs to the class-V pyridoxal-phosphate-dependent aminotransferase family. NifS/IscS subfamily.</text>
</comment>
<dbReference type="InterPro" id="IPR015421">
    <property type="entry name" value="PyrdxlP-dep_Trfase_major"/>
</dbReference>
<evidence type="ECO:0000256" key="7">
    <source>
        <dbReference type="ARBA" id="ARBA00023014"/>
    </source>
</evidence>
<dbReference type="SUPFAM" id="SSF53383">
    <property type="entry name" value="PLP-dependent transferases"/>
    <property type="match status" value="1"/>
</dbReference>
<evidence type="ECO:0000256" key="5">
    <source>
        <dbReference type="ARBA" id="ARBA00022898"/>
    </source>
</evidence>
<evidence type="ECO:0000313" key="10">
    <source>
        <dbReference type="EMBL" id="MFC6043514.1"/>
    </source>
</evidence>
<reference evidence="11" key="1">
    <citation type="journal article" date="2019" name="Int. J. Syst. Evol. Microbiol.">
        <title>The Global Catalogue of Microorganisms (GCM) 10K type strain sequencing project: providing services to taxonomists for standard genome sequencing and annotation.</title>
        <authorList>
            <consortium name="The Broad Institute Genomics Platform"/>
            <consortium name="The Broad Institute Genome Sequencing Center for Infectious Disease"/>
            <person name="Wu L."/>
            <person name="Ma J."/>
        </authorList>
    </citation>
    <scope>NUCLEOTIDE SEQUENCE [LARGE SCALE GENOMIC DNA]</scope>
    <source>
        <strain evidence="11">CCUG 54522</strain>
    </source>
</reference>
<keyword evidence="6" id="KW-0408">Iron</keyword>
<name>A0ABW1LI48_9ACTN</name>
<accession>A0ABW1LI48</accession>
<keyword evidence="5" id="KW-0663">Pyridoxal phosphate</keyword>
<comment type="cofactor">
    <cofactor evidence="1">
        <name>pyridoxal 5'-phosphate</name>
        <dbReference type="ChEBI" id="CHEBI:597326"/>
    </cofactor>
</comment>
<evidence type="ECO:0000259" key="9">
    <source>
        <dbReference type="Pfam" id="PF00266"/>
    </source>
</evidence>
<gene>
    <name evidence="10" type="ORF">ACFPYL_10535</name>
</gene>
<dbReference type="InterPro" id="IPR016454">
    <property type="entry name" value="Cysteine_dSase"/>
</dbReference>
<dbReference type="Proteomes" id="UP001596135">
    <property type="component" value="Unassembled WGS sequence"/>
</dbReference>
<organism evidence="10 11">
    <name type="scientific">Nocardioides hankookensis</name>
    <dbReference type="NCBI Taxonomy" id="443157"/>
    <lineage>
        <taxon>Bacteria</taxon>
        <taxon>Bacillati</taxon>
        <taxon>Actinomycetota</taxon>
        <taxon>Actinomycetes</taxon>
        <taxon>Propionibacteriales</taxon>
        <taxon>Nocardioidaceae</taxon>
        <taxon>Nocardioides</taxon>
    </lineage>
</organism>
<sequence length="363" mass="37973">MTKAAAYLDSASSEPLHPAARETLLAAYERGYADPRRLHGPGRDARLLLDNARAVVAECLEVRPDEVTFTSSGSDAVHRGLLGLVKGRGSGTTAYAAVEHSSVVHAATWAGQAVEIPVDRLGRVDASAVPVDAGVVAVQSANHEVGTLQPVADLDLGASLFVDACASMGRLPLPRGWAALAGSAHKWGGPAGVGVLVVRKGVRWLNPFPGDDRIDERASGFENVPAALAAAAALRAVVEERDEVNARQRALVDRIRAAAGEVPDVEVVGDPVDRLPHLVTFSCLYVDGEALVTELDRRGYGVASGSACTASTLTPSRVLEAMGVLTHGNVRVSLTRDTTEADVDGFLAELPGVVRDLRARVGL</sequence>
<protein>
    <submittedName>
        <fullName evidence="10">Cysteine desulfurase family protein</fullName>
    </submittedName>
</protein>
<dbReference type="InterPro" id="IPR000192">
    <property type="entry name" value="Aminotrans_V_dom"/>
</dbReference>
<dbReference type="PANTHER" id="PTHR11601">
    <property type="entry name" value="CYSTEINE DESULFURYLASE FAMILY MEMBER"/>
    <property type="match status" value="1"/>
</dbReference>
<evidence type="ECO:0000256" key="4">
    <source>
        <dbReference type="ARBA" id="ARBA00022723"/>
    </source>
</evidence>
<dbReference type="InterPro" id="IPR015424">
    <property type="entry name" value="PyrdxlP-dep_Trfase"/>
</dbReference>
<evidence type="ECO:0000256" key="6">
    <source>
        <dbReference type="ARBA" id="ARBA00023004"/>
    </source>
</evidence>
<dbReference type="InterPro" id="IPR015422">
    <property type="entry name" value="PyrdxlP-dep_Trfase_small"/>
</dbReference>
<dbReference type="EMBL" id="JBHSRJ010000004">
    <property type="protein sequence ID" value="MFC6043514.1"/>
    <property type="molecule type" value="Genomic_DNA"/>
</dbReference>
<feature type="domain" description="Aminotransferase class V" evidence="9">
    <location>
        <begin position="7"/>
        <end position="345"/>
    </location>
</feature>
<comment type="caution">
    <text evidence="10">The sequence shown here is derived from an EMBL/GenBank/DDBJ whole genome shotgun (WGS) entry which is preliminary data.</text>
</comment>
<proteinExistence type="inferred from homology"/>
<keyword evidence="4" id="KW-0479">Metal-binding</keyword>
<comment type="catalytic activity">
    <reaction evidence="8">
        <text>(sulfur carrier)-H + L-cysteine = (sulfur carrier)-SH + L-alanine</text>
        <dbReference type="Rhea" id="RHEA:43892"/>
        <dbReference type="Rhea" id="RHEA-COMP:14737"/>
        <dbReference type="Rhea" id="RHEA-COMP:14739"/>
        <dbReference type="ChEBI" id="CHEBI:29917"/>
        <dbReference type="ChEBI" id="CHEBI:35235"/>
        <dbReference type="ChEBI" id="CHEBI:57972"/>
        <dbReference type="ChEBI" id="CHEBI:64428"/>
        <dbReference type="EC" id="2.8.1.7"/>
    </reaction>
</comment>
<dbReference type="PIRSF" id="PIRSF005572">
    <property type="entry name" value="NifS"/>
    <property type="match status" value="1"/>
</dbReference>
<keyword evidence="3" id="KW-0808">Transferase</keyword>
<dbReference type="Gene3D" id="3.90.1150.10">
    <property type="entry name" value="Aspartate Aminotransferase, domain 1"/>
    <property type="match status" value="1"/>
</dbReference>
<evidence type="ECO:0000256" key="8">
    <source>
        <dbReference type="ARBA" id="ARBA00050776"/>
    </source>
</evidence>